<evidence type="ECO:0000313" key="2">
    <source>
        <dbReference type="Proteomes" id="UP000049023"/>
    </source>
</evidence>
<name>A0A655A406_MYCTX</name>
<reference evidence="1 2" key="1">
    <citation type="submission" date="2015-03" db="EMBL/GenBank/DDBJ databases">
        <authorList>
            <consortium name="Pathogen Informatics"/>
        </authorList>
    </citation>
    <scope>NUCLEOTIDE SEQUENCE [LARGE SCALE GENOMIC DNA]</scope>
    <source>
        <strain evidence="1 2">Bir 187</strain>
    </source>
</reference>
<dbReference type="Proteomes" id="UP000049023">
    <property type="component" value="Unassembled WGS sequence"/>
</dbReference>
<gene>
    <name evidence="1" type="ORF">ERS027661_02684</name>
</gene>
<dbReference type="AlphaFoldDB" id="A0A655A406"/>
<protein>
    <submittedName>
        <fullName evidence="1">Uncharacterized protein</fullName>
    </submittedName>
</protein>
<dbReference type="EMBL" id="CNFU01000601">
    <property type="protein sequence ID" value="CKS16791.1"/>
    <property type="molecule type" value="Genomic_DNA"/>
</dbReference>
<organism evidence="1 2">
    <name type="scientific">Mycobacterium tuberculosis</name>
    <dbReference type="NCBI Taxonomy" id="1773"/>
    <lineage>
        <taxon>Bacteria</taxon>
        <taxon>Bacillati</taxon>
        <taxon>Actinomycetota</taxon>
        <taxon>Actinomycetes</taxon>
        <taxon>Mycobacteriales</taxon>
        <taxon>Mycobacteriaceae</taxon>
        <taxon>Mycobacterium</taxon>
        <taxon>Mycobacterium tuberculosis complex</taxon>
    </lineage>
</organism>
<proteinExistence type="predicted"/>
<sequence length="221" mass="22894">MTPAAWAAVASRSVSPASGSVVPDLTSSTAIMAPRPRTSPIRSSTACSVVNRSVTRRSIWRARSISPSLSMVAMVASAAAQATGLPPNVPPRPPTCGAFMISARPVTADSGNPSAMPLAVQIRSGSRPSGPSCSQANIAPVRAKPVCTSSAMNTTWFLRHQSRRAGRNPSAGTMKPPSPWIGSMTRAARLFAPTCLSMTPMARAAASSPLVASCLSRRPSR</sequence>
<accession>A0A655A406</accession>
<evidence type="ECO:0000313" key="1">
    <source>
        <dbReference type="EMBL" id="CKS16791.1"/>
    </source>
</evidence>